<dbReference type="PROSITE" id="PS51000">
    <property type="entry name" value="HTH_DEOR_2"/>
    <property type="match status" value="1"/>
</dbReference>
<evidence type="ECO:0000259" key="3">
    <source>
        <dbReference type="PROSITE" id="PS51000"/>
    </source>
</evidence>
<protein>
    <submittedName>
        <fullName evidence="4">Transcriptional regulator, DeoR family</fullName>
    </submittedName>
</protein>
<dbReference type="SMART" id="SM01134">
    <property type="entry name" value="DeoRC"/>
    <property type="match status" value="1"/>
</dbReference>
<dbReference type="Pfam" id="PF08220">
    <property type="entry name" value="HTH_DeoR"/>
    <property type="match status" value="1"/>
</dbReference>
<dbReference type="EMBL" id="FXTI01000003">
    <property type="protein sequence ID" value="SMO58272.1"/>
    <property type="molecule type" value="Genomic_DNA"/>
</dbReference>
<dbReference type="PANTHER" id="PTHR30363">
    <property type="entry name" value="HTH-TYPE TRANSCRIPTIONAL REGULATOR SRLR-RELATED"/>
    <property type="match status" value="1"/>
</dbReference>
<name>A0A521CFU5_9BACL</name>
<dbReference type="InterPro" id="IPR014036">
    <property type="entry name" value="DeoR-like_C"/>
</dbReference>
<dbReference type="SMART" id="SM00420">
    <property type="entry name" value="HTH_DEOR"/>
    <property type="match status" value="1"/>
</dbReference>
<evidence type="ECO:0000313" key="4">
    <source>
        <dbReference type="EMBL" id="SMO58272.1"/>
    </source>
</evidence>
<dbReference type="GO" id="GO:0003700">
    <property type="term" value="F:DNA-binding transcription factor activity"/>
    <property type="evidence" value="ECO:0007669"/>
    <property type="project" value="InterPro"/>
</dbReference>
<dbReference type="Pfam" id="PF00455">
    <property type="entry name" value="DeoRC"/>
    <property type="match status" value="1"/>
</dbReference>
<keyword evidence="1" id="KW-0805">Transcription regulation</keyword>
<dbReference type="SUPFAM" id="SSF46785">
    <property type="entry name" value="Winged helix' DNA-binding domain"/>
    <property type="match status" value="1"/>
</dbReference>
<dbReference type="InterPro" id="IPR036390">
    <property type="entry name" value="WH_DNA-bd_sf"/>
</dbReference>
<dbReference type="PRINTS" id="PR00037">
    <property type="entry name" value="HTHLACR"/>
</dbReference>
<dbReference type="PANTHER" id="PTHR30363:SF44">
    <property type="entry name" value="AGA OPERON TRANSCRIPTIONAL REPRESSOR-RELATED"/>
    <property type="match status" value="1"/>
</dbReference>
<keyword evidence="2" id="KW-0804">Transcription</keyword>
<dbReference type="Gene3D" id="3.40.50.1360">
    <property type="match status" value="1"/>
</dbReference>
<keyword evidence="5" id="KW-1185">Reference proteome</keyword>
<dbReference type="AlphaFoldDB" id="A0A521CFU5"/>
<organism evidence="4 5">
    <name type="scientific">Melghirimyces algeriensis</name>
    <dbReference type="NCBI Taxonomy" id="910412"/>
    <lineage>
        <taxon>Bacteria</taxon>
        <taxon>Bacillati</taxon>
        <taxon>Bacillota</taxon>
        <taxon>Bacilli</taxon>
        <taxon>Bacillales</taxon>
        <taxon>Thermoactinomycetaceae</taxon>
        <taxon>Melghirimyces</taxon>
    </lineage>
</organism>
<evidence type="ECO:0000256" key="2">
    <source>
        <dbReference type="ARBA" id="ARBA00023163"/>
    </source>
</evidence>
<reference evidence="4 5" key="1">
    <citation type="submission" date="2017-05" db="EMBL/GenBank/DDBJ databases">
        <authorList>
            <person name="Varghese N."/>
            <person name="Submissions S."/>
        </authorList>
    </citation>
    <scope>NUCLEOTIDE SEQUENCE [LARGE SCALE GENOMIC DNA]</scope>
    <source>
        <strain evidence="4 5">DSM 45474</strain>
    </source>
</reference>
<dbReference type="InterPro" id="IPR050313">
    <property type="entry name" value="Carb_Metab_HTH_regulators"/>
</dbReference>
<accession>A0A521CFU5</accession>
<sequence>MKVSEASKLMNVTPMTIRRDLLDLEKQGVIERIHGGAKKKTKERFTELSHSEKREMNIEAKRHVAKKAAELIEDDDTVFIGAGTTTELIYDYLQATHVKVITNSLSIFDRFKGDPTYDLILIGGKLRERTGSFIGYFTRKLMQEIKVQKSFIGTNGIMDGRITTADEEESVVQQIILNNSQNRYIVADHSKFGVEAFQVICNADEVTAIITDKELPEEFEAFYRSQCQIIN</sequence>
<proteinExistence type="predicted"/>
<evidence type="ECO:0000256" key="1">
    <source>
        <dbReference type="ARBA" id="ARBA00023015"/>
    </source>
</evidence>
<dbReference type="InterPro" id="IPR037171">
    <property type="entry name" value="NagB/RpiA_transferase-like"/>
</dbReference>
<gene>
    <name evidence="4" type="ORF">SAMN06264849_103338</name>
</gene>
<dbReference type="Proteomes" id="UP000315636">
    <property type="component" value="Unassembled WGS sequence"/>
</dbReference>
<dbReference type="InterPro" id="IPR001034">
    <property type="entry name" value="DeoR_HTH"/>
</dbReference>
<dbReference type="SUPFAM" id="SSF100950">
    <property type="entry name" value="NagB/RpiA/CoA transferase-like"/>
    <property type="match status" value="1"/>
</dbReference>
<evidence type="ECO:0000313" key="5">
    <source>
        <dbReference type="Proteomes" id="UP000315636"/>
    </source>
</evidence>
<feature type="domain" description="HTH deoR-type" evidence="3">
    <location>
        <begin position="1"/>
        <end position="39"/>
    </location>
</feature>